<evidence type="ECO:0000313" key="17">
    <source>
        <dbReference type="EMBL" id="KAH3788703.1"/>
    </source>
</evidence>
<dbReference type="EC" id="3.2.1.46" evidence="2"/>
<evidence type="ECO:0000256" key="4">
    <source>
        <dbReference type="ARBA" id="ARBA00022801"/>
    </source>
</evidence>
<dbReference type="FunFam" id="3.20.20.80:FF:000026">
    <property type="entry name" value="galactocerebrosidase precursor"/>
    <property type="match status" value="1"/>
</dbReference>
<evidence type="ECO:0000256" key="2">
    <source>
        <dbReference type="ARBA" id="ARBA00012657"/>
    </source>
</evidence>
<feature type="domain" description="Glycosyl hydrolase family 59 C-terminal lectin" evidence="16">
    <location>
        <begin position="493"/>
        <end position="668"/>
    </location>
</feature>
<dbReference type="SUPFAM" id="SSF51445">
    <property type="entry name" value="(Trans)glycosidases"/>
    <property type="match status" value="1"/>
</dbReference>
<reference evidence="17" key="1">
    <citation type="journal article" date="2019" name="bioRxiv">
        <title>The Genome of the Zebra Mussel, Dreissena polymorpha: A Resource for Invasive Species Research.</title>
        <authorList>
            <person name="McCartney M.A."/>
            <person name="Auch B."/>
            <person name="Kono T."/>
            <person name="Mallez S."/>
            <person name="Zhang Y."/>
            <person name="Obille A."/>
            <person name="Becker A."/>
            <person name="Abrahante J.E."/>
            <person name="Garbe J."/>
            <person name="Badalamenti J.P."/>
            <person name="Herman A."/>
            <person name="Mangelson H."/>
            <person name="Liachko I."/>
            <person name="Sullivan S."/>
            <person name="Sone E.D."/>
            <person name="Koren S."/>
            <person name="Silverstein K.A.T."/>
            <person name="Beckman K.B."/>
            <person name="Gohl D.M."/>
        </authorList>
    </citation>
    <scope>NUCLEOTIDE SEQUENCE</scope>
    <source>
        <strain evidence="17">Duluth1</strain>
        <tissue evidence="17">Whole animal</tissue>
    </source>
</reference>
<feature type="domain" description="Glycosyl hydrolase family 59 catalytic" evidence="14">
    <location>
        <begin position="34"/>
        <end position="331"/>
    </location>
</feature>
<keyword evidence="6" id="KW-0442">Lipid degradation</keyword>
<dbReference type="PANTHER" id="PTHR15172:SF1">
    <property type="entry name" value="GALACTOCEREBROSIDASE"/>
    <property type="match status" value="1"/>
</dbReference>
<dbReference type="InterPro" id="IPR035394">
    <property type="entry name" value="Glyco_hydro_59_dom"/>
</dbReference>
<evidence type="ECO:0000259" key="15">
    <source>
        <dbReference type="Pfam" id="PF17387"/>
    </source>
</evidence>
<feature type="active site" description="Nucleophile" evidence="12">
    <location>
        <position position="256"/>
    </location>
</feature>
<dbReference type="Gene3D" id="3.20.20.70">
    <property type="entry name" value="Aldolase class I"/>
    <property type="match status" value="1"/>
</dbReference>
<dbReference type="GO" id="GO:0006683">
    <property type="term" value="P:galactosylceramide catabolic process"/>
    <property type="evidence" value="ECO:0007669"/>
    <property type="project" value="InterPro"/>
</dbReference>
<evidence type="ECO:0000256" key="13">
    <source>
        <dbReference type="SAM" id="SignalP"/>
    </source>
</evidence>
<dbReference type="Gene3D" id="2.60.120.560">
    <property type="entry name" value="Exo-inulinase, domain 1"/>
    <property type="match status" value="1"/>
</dbReference>
<reference evidence="17" key="2">
    <citation type="submission" date="2020-11" db="EMBL/GenBank/DDBJ databases">
        <authorList>
            <person name="McCartney M.A."/>
            <person name="Auch B."/>
            <person name="Kono T."/>
            <person name="Mallez S."/>
            <person name="Becker A."/>
            <person name="Gohl D.M."/>
            <person name="Silverstein K.A.T."/>
            <person name="Koren S."/>
            <person name="Bechman K.B."/>
            <person name="Herman A."/>
            <person name="Abrahante J.E."/>
            <person name="Garbe J."/>
        </authorList>
    </citation>
    <scope>NUCLEOTIDE SEQUENCE</scope>
    <source>
        <strain evidence="17">Duluth1</strain>
        <tissue evidence="17">Whole animal</tissue>
    </source>
</reference>
<dbReference type="Gene3D" id="3.20.20.80">
    <property type="entry name" value="Glycosidases"/>
    <property type="match status" value="1"/>
</dbReference>
<organism evidence="17 18">
    <name type="scientific">Dreissena polymorpha</name>
    <name type="common">Zebra mussel</name>
    <name type="synonym">Mytilus polymorpha</name>
    <dbReference type="NCBI Taxonomy" id="45954"/>
    <lineage>
        <taxon>Eukaryota</taxon>
        <taxon>Metazoa</taxon>
        <taxon>Spiralia</taxon>
        <taxon>Lophotrochozoa</taxon>
        <taxon>Mollusca</taxon>
        <taxon>Bivalvia</taxon>
        <taxon>Autobranchia</taxon>
        <taxon>Heteroconchia</taxon>
        <taxon>Euheterodonta</taxon>
        <taxon>Imparidentia</taxon>
        <taxon>Neoheterodontei</taxon>
        <taxon>Myida</taxon>
        <taxon>Dreissenoidea</taxon>
        <taxon>Dreissenidae</taxon>
        <taxon>Dreissena</taxon>
    </lineage>
</organism>
<evidence type="ECO:0000256" key="3">
    <source>
        <dbReference type="ARBA" id="ARBA00022729"/>
    </source>
</evidence>
<keyword evidence="5" id="KW-0746">Sphingolipid metabolism</keyword>
<dbReference type="InterPro" id="IPR013785">
    <property type="entry name" value="Aldolase_TIM"/>
</dbReference>
<dbReference type="GO" id="GO:0016020">
    <property type="term" value="C:membrane"/>
    <property type="evidence" value="ECO:0007669"/>
    <property type="project" value="GOC"/>
</dbReference>
<keyword evidence="3 13" id="KW-0732">Signal</keyword>
<feature type="signal peptide" evidence="13">
    <location>
        <begin position="1"/>
        <end position="19"/>
    </location>
</feature>
<protein>
    <recommendedName>
        <fullName evidence="2">galactosylceramidase</fullName>
        <ecNumber evidence="2">3.2.1.46</ecNumber>
    </recommendedName>
    <alternativeName>
        <fullName evidence="11">Galactosylceramidase</fullName>
    </alternativeName>
</protein>
<evidence type="ECO:0000256" key="10">
    <source>
        <dbReference type="ARBA" id="ARBA00023295"/>
    </source>
</evidence>
<dbReference type="Pfam" id="PF02057">
    <property type="entry name" value="Glyco_hydro_59"/>
    <property type="match status" value="1"/>
</dbReference>
<keyword evidence="10" id="KW-0326">Glycosidase</keyword>
<dbReference type="InterPro" id="IPR017853">
    <property type="entry name" value="GH"/>
</dbReference>
<dbReference type="Pfam" id="PF21708">
    <property type="entry name" value="Glyco_hydro_59_C"/>
    <property type="match status" value="1"/>
</dbReference>
<evidence type="ECO:0000256" key="11">
    <source>
        <dbReference type="ARBA" id="ARBA00033098"/>
    </source>
</evidence>
<sequence length="674" mass="74834">MLGLMICLVAFAHSPRAEAEIYIVADGNGLGRLFDGIGGMSAGATSKLLVNYPDTQRREILDYLFKPNFGASLQILKVEIGGDGQSTDGTESSHMHSPEDENYRRGYEWWLMVEAKKRNPAIKIYALPWAFPGWLNKEGQRNPYTYANVTAGYVIKWIQGAQTHYGISVDYVGIWNEKVYDRNYVITLRRELDCAGLHHVLVVAPDAPLINDWKICPDILKDPELAKAVNIVGCHYPGTLTTTAAIETGKRLWASEDYSTFNDLSGGGCWARILNQNYVNGNITATIAWNLIASYYDTLPYTREGLMTAETPWSGHYVVESPIWMTAHTTQFTETGWSYLCHGYGSGHLAGGGSYVSLTSPDRNQLTIVLETMSHDHSQCIRPPLPEYNVTKQDVIMQLKGNFANISSLQVWRSTLRFGNASSEFFQNRGEIKVVDGQVKLKLDVDEVVTLTSVTTGNKGSHPDPPPDTEFPLPYKEDFENYVEDMEPYNFAQQTGVFEVHADGNHGNVMRQMVLQIPIYWCSAEKLNLAITMIGSETWSDIAIIVDARLPSNTSAAEGYFLAARVNQGGCWVYQSRGVFMFVDPVREMFAVYGSIDKTVFLAEGSTGAMASHGWNTLSLSLKSTWANGSVNGRMLFNVTVPEETSNGFVGLGTTSWGYADFDNIYIDNPGSHL</sequence>
<dbReference type="AlphaFoldDB" id="A0A9D4IY94"/>
<evidence type="ECO:0000259" key="16">
    <source>
        <dbReference type="Pfam" id="PF21708"/>
    </source>
</evidence>
<evidence type="ECO:0000256" key="8">
    <source>
        <dbReference type="ARBA" id="ARBA00023157"/>
    </source>
</evidence>
<evidence type="ECO:0000256" key="12">
    <source>
        <dbReference type="PIRSR" id="PIRSR601286-50"/>
    </source>
</evidence>
<evidence type="ECO:0000256" key="6">
    <source>
        <dbReference type="ARBA" id="ARBA00022963"/>
    </source>
</evidence>
<dbReference type="EMBL" id="JAIWYP010000008">
    <property type="protein sequence ID" value="KAH3788703.1"/>
    <property type="molecule type" value="Genomic_DNA"/>
</dbReference>
<proteinExistence type="inferred from homology"/>
<keyword evidence="8" id="KW-1015">Disulfide bond</keyword>
<feature type="chain" id="PRO_5039072955" description="galactosylceramidase" evidence="13">
    <location>
        <begin position="20"/>
        <end position="674"/>
    </location>
</feature>
<dbReference type="Proteomes" id="UP000828390">
    <property type="component" value="Unassembled WGS sequence"/>
</dbReference>
<feature type="domain" description="Glycosyl hydrolase family 59 central" evidence="15">
    <location>
        <begin position="345"/>
        <end position="457"/>
    </location>
</feature>
<evidence type="ECO:0000256" key="1">
    <source>
        <dbReference type="ARBA" id="ARBA00005637"/>
    </source>
</evidence>
<evidence type="ECO:0000256" key="9">
    <source>
        <dbReference type="ARBA" id="ARBA00023180"/>
    </source>
</evidence>
<accession>A0A9D4IY94</accession>
<keyword evidence="18" id="KW-1185">Reference proteome</keyword>
<comment type="caution">
    <text evidence="17">The sequence shown here is derived from an EMBL/GenBank/DDBJ whole genome shotgun (WGS) entry which is preliminary data.</text>
</comment>
<dbReference type="InterPro" id="IPR049161">
    <property type="entry name" value="GH59_cat"/>
</dbReference>
<evidence type="ECO:0000313" key="18">
    <source>
        <dbReference type="Proteomes" id="UP000828390"/>
    </source>
</evidence>
<dbReference type="Pfam" id="PF17387">
    <property type="entry name" value="Glyco_hydro_59M"/>
    <property type="match status" value="1"/>
</dbReference>
<evidence type="ECO:0000256" key="7">
    <source>
        <dbReference type="ARBA" id="ARBA00023098"/>
    </source>
</evidence>
<dbReference type="InterPro" id="IPR049162">
    <property type="entry name" value="GH59_C"/>
</dbReference>
<evidence type="ECO:0000259" key="14">
    <source>
        <dbReference type="Pfam" id="PF02057"/>
    </source>
</evidence>
<dbReference type="PRINTS" id="PR00850">
    <property type="entry name" value="GLHYDRLASE59"/>
</dbReference>
<dbReference type="GO" id="GO:0004336">
    <property type="term" value="F:galactosylceramidase activity"/>
    <property type="evidence" value="ECO:0007669"/>
    <property type="project" value="UniProtKB-EC"/>
</dbReference>
<evidence type="ECO:0000256" key="5">
    <source>
        <dbReference type="ARBA" id="ARBA00022919"/>
    </source>
</evidence>
<gene>
    <name evidence="17" type="ORF">DPMN_166851</name>
</gene>
<dbReference type="GO" id="GO:0005764">
    <property type="term" value="C:lysosome"/>
    <property type="evidence" value="ECO:0007669"/>
    <property type="project" value="TreeGrafter"/>
</dbReference>
<keyword evidence="9" id="KW-0325">Glycoprotein</keyword>
<dbReference type="PANTHER" id="PTHR15172">
    <property type="entry name" value="GALACTOCEREBROSIDASE"/>
    <property type="match status" value="1"/>
</dbReference>
<feature type="active site" description="Proton donor/acceptor" evidence="12">
    <location>
        <position position="177"/>
    </location>
</feature>
<keyword evidence="7" id="KW-0443">Lipid metabolism</keyword>
<dbReference type="InterPro" id="IPR001286">
    <property type="entry name" value="Glyco_hydro_59"/>
</dbReference>
<name>A0A9D4IY94_DREPO</name>
<comment type="similarity">
    <text evidence="1">Belongs to the glycosyl hydrolase 59 family.</text>
</comment>
<keyword evidence="4" id="KW-0378">Hydrolase</keyword>